<dbReference type="KEGG" id="dat:HRM2_10950"/>
<evidence type="ECO:0000259" key="2">
    <source>
        <dbReference type="Pfam" id="PF09976"/>
    </source>
</evidence>
<dbReference type="InterPro" id="IPR011990">
    <property type="entry name" value="TPR-like_helical_dom_sf"/>
</dbReference>
<keyword evidence="1" id="KW-1133">Transmembrane helix</keyword>
<accession>C0QLC1</accession>
<dbReference type="STRING" id="177437.HRM2_10950"/>
<reference evidence="3 4" key="1">
    <citation type="journal article" date="2009" name="Environ. Microbiol.">
        <title>Genome sequence of Desulfobacterium autotrophicum HRM2, a marine sulfate reducer oxidizing organic carbon completely to carbon dioxide.</title>
        <authorList>
            <person name="Strittmatter A.W."/>
            <person name="Liesegang H."/>
            <person name="Rabus R."/>
            <person name="Decker I."/>
            <person name="Amann J."/>
            <person name="Andres S."/>
            <person name="Henne A."/>
            <person name="Fricke W.F."/>
            <person name="Martinez-Arias R."/>
            <person name="Bartels D."/>
            <person name="Goesmann A."/>
            <person name="Krause L."/>
            <person name="Puehler A."/>
            <person name="Klenk H.P."/>
            <person name="Richter M."/>
            <person name="Schuler M."/>
            <person name="Gloeckner F.O."/>
            <person name="Meyerdierks A."/>
            <person name="Gottschalk G."/>
            <person name="Amann R."/>
        </authorList>
    </citation>
    <scope>NUCLEOTIDE SEQUENCE [LARGE SCALE GENOMIC DNA]</scope>
    <source>
        <strain evidence="4">ATCC 43914 / DSM 3382 / HRM2</strain>
    </source>
</reference>
<dbReference type="HOGENOM" id="CLU_1208202_0_0_7"/>
<dbReference type="eggNOG" id="COG0457">
    <property type="taxonomic scope" value="Bacteria"/>
</dbReference>
<dbReference type="EMBL" id="CP001087">
    <property type="protein sequence ID" value="ACN14207.1"/>
    <property type="molecule type" value="Genomic_DNA"/>
</dbReference>
<feature type="domain" description="Ancillary SecYEG translocon subunit/Cell division coordinator CpoB TPR" evidence="2">
    <location>
        <begin position="39"/>
        <end position="143"/>
    </location>
</feature>
<dbReference type="Pfam" id="PF13181">
    <property type="entry name" value="TPR_8"/>
    <property type="match status" value="1"/>
</dbReference>
<protein>
    <recommendedName>
        <fullName evidence="2">Ancillary SecYEG translocon subunit/Cell division coordinator CpoB TPR domain-containing protein</fullName>
    </recommendedName>
</protein>
<keyword evidence="1" id="KW-0472">Membrane</keyword>
<name>C0QLC1_DESAH</name>
<sequence>MVDKISNARKKELGQPDPFLEALQKWANATTRYKKQIALGIGAIVAIAAIFSGTLYSIHRSEDKASEFLAQVLSRYSDTDPVKGYEAVKADVAEFISSYPNTAASSQARVRFAKIAFDAGKFEEAHDMYLGALNEFKADPAMENLLFGSLGRTCLFLGKKAEAETYFRKIIKTKTTLLKGEALFNLGLLLADRGDTAESQQLFQKIVNEHGDSMYAPMAKARIHQL</sequence>
<evidence type="ECO:0000313" key="3">
    <source>
        <dbReference type="EMBL" id="ACN14207.1"/>
    </source>
</evidence>
<organism evidence="3 4">
    <name type="scientific">Desulforapulum autotrophicum (strain ATCC 43914 / DSM 3382 / VKM B-1955 / HRM2)</name>
    <name type="common">Desulfobacterium autotrophicum</name>
    <dbReference type="NCBI Taxonomy" id="177437"/>
    <lineage>
        <taxon>Bacteria</taxon>
        <taxon>Pseudomonadati</taxon>
        <taxon>Thermodesulfobacteriota</taxon>
        <taxon>Desulfobacteria</taxon>
        <taxon>Desulfobacterales</taxon>
        <taxon>Desulfobacteraceae</taxon>
        <taxon>Desulforapulum</taxon>
    </lineage>
</organism>
<evidence type="ECO:0000313" key="4">
    <source>
        <dbReference type="Proteomes" id="UP000000442"/>
    </source>
</evidence>
<dbReference type="InterPro" id="IPR018704">
    <property type="entry name" value="SecYEG/CpoB_TPR"/>
</dbReference>
<feature type="transmembrane region" description="Helical" evidence="1">
    <location>
        <begin position="37"/>
        <end position="58"/>
    </location>
</feature>
<evidence type="ECO:0000256" key="1">
    <source>
        <dbReference type="SAM" id="Phobius"/>
    </source>
</evidence>
<dbReference type="Gene3D" id="1.25.40.10">
    <property type="entry name" value="Tetratricopeptide repeat domain"/>
    <property type="match status" value="2"/>
</dbReference>
<dbReference type="Pfam" id="PF13174">
    <property type="entry name" value="TPR_6"/>
    <property type="match status" value="1"/>
</dbReference>
<dbReference type="Proteomes" id="UP000000442">
    <property type="component" value="Chromosome"/>
</dbReference>
<dbReference type="Pfam" id="PF09976">
    <property type="entry name" value="TPR_21"/>
    <property type="match status" value="1"/>
</dbReference>
<dbReference type="RefSeq" id="WP_015902996.1">
    <property type="nucleotide sequence ID" value="NC_012108.1"/>
</dbReference>
<dbReference type="InterPro" id="IPR019734">
    <property type="entry name" value="TPR_rpt"/>
</dbReference>
<keyword evidence="1" id="KW-0812">Transmembrane</keyword>
<dbReference type="OrthoDB" id="5420516at2"/>
<keyword evidence="4" id="KW-1185">Reference proteome</keyword>
<dbReference type="AlphaFoldDB" id="C0QLC1"/>
<gene>
    <name evidence="3" type="ordered locus">HRM2_10950</name>
</gene>
<dbReference type="SUPFAM" id="SSF48452">
    <property type="entry name" value="TPR-like"/>
    <property type="match status" value="1"/>
</dbReference>
<proteinExistence type="predicted"/>